<gene>
    <name evidence="2" type="ORF">C7B65_07720</name>
</gene>
<protein>
    <submittedName>
        <fullName evidence="2">Uncharacterized protein</fullName>
    </submittedName>
</protein>
<reference evidence="2 3" key="2">
    <citation type="submission" date="2018-03" db="EMBL/GenBank/DDBJ databases">
        <title>The ancient ancestry and fast evolution of plastids.</title>
        <authorList>
            <person name="Moore K.R."/>
            <person name="Magnabosco C."/>
            <person name="Momper L."/>
            <person name="Gold D.A."/>
            <person name="Bosak T."/>
            <person name="Fournier G.P."/>
        </authorList>
    </citation>
    <scope>NUCLEOTIDE SEQUENCE [LARGE SCALE GENOMIC DNA]</scope>
    <source>
        <strain evidence="2 3">ULC007</strain>
    </source>
</reference>
<comment type="caution">
    <text evidence="2">The sequence shown here is derived from an EMBL/GenBank/DDBJ whole genome shotgun (WGS) entry which is preliminary data.</text>
</comment>
<dbReference type="STRING" id="1920490.GCA_001895925_04118"/>
<evidence type="ECO:0000313" key="2">
    <source>
        <dbReference type="EMBL" id="PSB20325.1"/>
    </source>
</evidence>
<dbReference type="Proteomes" id="UP000238634">
    <property type="component" value="Unassembled WGS sequence"/>
</dbReference>
<evidence type="ECO:0000313" key="3">
    <source>
        <dbReference type="Proteomes" id="UP000238634"/>
    </source>
</evidence>
<keyword evidence="1" id="KW-0812">Transmembrane</keyword>
<keyword evidence="1" id="KW-1133">Transmembrane helix</keyword>
<feature type="transmembrane region" description="Helical" evidence="1">
    <location>
        <begin position="141"/>
        <end position="164"/>
    </location>
</feature>
<name>A0A2T1DIN7_9CYAN</name>
<proteinExistence type="predicted"/>
<dbReference type="RefSeq" id="WP_073070244.1">
    <property type="nucleotide sequence ID" value="NZ_MPPI01000006.1"/>
</dbReference>
<dbReference type="OrthoDB" id="9997674at2"/>
<feature type="transmembrane region" description="Helical" evidence="1">
    <location>
        <begin position="12"/>
        <end position="35"/>
    </location>
</feature>
<keyword evidence="1" id="KW-0472">Membrane</keyword>
<feature type="transmembrane region" description="Helical" evidence="1">
    <location>
        <begin position="80"/>
        <end position="99"/>
    </location>
</feature>
<feature type="transmembrane region" description="Helical" evidence="1">
    <location>
        <begin position="51"/>
        <end position="71"/>
    </location>
</feature>
<evidence type="ECO:0000256" key="1">
    <source>
        <dbReference type="SAM" id="Phobius"/>
    </source>
</evidence>
<organism evidence="2 3">
    <name type="scientific">Phormidesmis priestleyi ULC007</name>
    <dbReference type="NCBI Taxonomy" id="1920490"/>
    <lineage>
        <taxon>Bacteria</taxon>
        <taxon>Bacillati</taxon>
        <taxon>Cyanobacteriota</taxon>
        <taxon>Cyanophyceae</taxon>
        <taxon>Leptolyngbyales</taxon>
        <taxon>Leptolyngbyaceae</taxon>
        <taxon>Phormidesmis</taxon>
    </lineage>
</organism>
<dbReference type="EMBL" id="PVWG01000006">
    <property type="protein sequence ID" value="PSB20325.1"/>
    <property type="molecule type" value="Genomic_DNA"/>
</dbReference>
<accession>A0A2T1DIN7</accession>
<reference evidence="2 3" key="1">
    <citation type="submission" date="2018-02" db="EMBL/GenBank/DDBJ databases">
        <authorList>
            <person name="Cohen D.B."/>
            <person name="Kent A.D."/>
        </authorList>
    </citation>
    <scope>NUCLEOTIDE SEQUENCE [LARGE SCALE GENOMIC DNA]</scope>
    <source>
        <strain evidence="2 3">ULC007</strain>
    </source>
</reference>
<dbReference type="AlphaFoldDB" id="A0A2T1DIN7"/>
<keyword evidence="3" id="KW-1185">Reference proteome</keyword>
<sequence length="173" mass="19738">MDDQVRRPLSVWLTQALFLMVILQFSIALLLMVFLCFSKDEIKDCFSLSRIPYLVGSFGAFLLIGLAFWGLQNRKQYGRWLGAIILVASMVVGITRSHYFQLFYGAVFEGQPLPVPPYKCWETNVLKVDQTSCGYSSYSDLVLQGVLDLFPDILLGFLALRLIFGRAVKRFFK</sequence>